<evidence type="ECO:0000313" key="2">
    <source>
        <dbReference type="EMBL" id="GCB83739.1"/>
    </source>
</evidence>
<feature type="non-terminal residue" evidence="2">
    <location>
        <position position="1"/>
    </location>
</feature>
<accession>A0A401QEB4</accession>
<name>A0A401QEB4_SCYTO</name>
<dbReference type="Proteomes" id="UP000288216">
    <property type="component" value="Unassembled WGS sequence"/>
</dbReference>
<sequence length="55" mass="6400">SDRDAPPPPSPKIEDEDEDDLNKTWGVERFDDLLHDAPSRNVDEVRRTFDEADFE</sequence>
<dbReference type="AlphaFoldDB" id="A0A401QEB4"/>
<dbReference type="OrthoDB" id="1735926at2759"/>
<feature type="non-terminal residue" evidence="2">
    <location>
        <position position="55"/>
    </location>
</feature>
<gene>
    <name evidence="2" type="ORF">scyTo_0024183</name>
</gene>
<feature type="region of interest" description="Disordered" evidence="1">
    <location>
        <begin position="1"/>
        <end position="25"/>
    </location>
</feature>
<evidence type="ECO:0000313" key="3">
    <source>
        <dbReference type="Proteomes" id="UP000288216"/>
    </source>
</evidence>
<organism evidence="2 3">
    <name type="scientific">Scyliorhinus torazame</name>
    <name type="common">Cloudy catshark</name>
    <name type="synonym">Catulus torazame</name>
    <dbReference type="NCBI Taxonomy" id="75743"/>
    <lineage>
        <taxon>Eukaryota</taxon>
        <taxon>Metazoa</taxon>
        <taxon>Chordata</taxon>
        <taxon>Craniata</taxon>
        <taxon>Vertebrata</taxon>
        <taxon>Chondrichthyes</taxon>
        <taxon>Elasmobranchii</taxon>
        <taxon>Galeomorphii</taxon>
        <taxon>Galeoidea</taxon>
        <taxon>Carcharhiniformes</taxon>
        <taxon>Scyliorhinidae</taxon>
        <taxon>Scyliorhinus</taxon>
    </lineage>
</organism>
<dbReference type="EMBL" id="BFAA01040613">
    <property type="protein sequence ID" value="GCB83739.1"/>
    <property type="molecule type" value="Genomic_DNA"/>
</dbReference>
<evidence type="ECO:0000256" key="1">
    <source>
        <dbReference type="SAM" id="MobiDB-lite"/>
    </source>
</evidence>
<proteinExistence type="predicted"/>
<dbReference type="STRING" id="75743.A0A401QEB4"/>
<reference evidence="2 3" key="1">
    <citation type="journal article" date="2018" name="Nat. Ecol. Evol.">
        <title>Shark genomes provide insights into elasmobranch evolution and the origin of vertebrates.</title>
        <authorList>
            <person name="Hara Y"/>
            <person name="Yamaguchi K"/>
            <person name="Onimaru K"/>
            <person name="Kadota M"/>
            <person name="Koyanagi M"/>
            <person name="Keeley SD"/>
            <person name="Tatsumi K"/>
            <person name="Tanaka K"/>
            <person name="Motone F"/>
            <person name="Kageyama Y"/>
            <person name="Nozu R"/>
            <person name="Adachi N"/>
            <person name="Nishimura O"/>
            <person name="Nakagawa R"/>
            <person name="Tanegashima C"/>
            <person name="Kiyatake I"/>
            <person name="Matsumoto R"/>
            <person name="Murakumo K"/>
            <person name="Nishida K"/>
            <person name="Terakita A"/>
            <person name="Kuratani S"/>
            <person name="Sato K"/>
            <person name="Hyodo S Kuraku.S."/>
        </authorList>
    </citation>
    <scope>NUCLEOTIDE SEQUENCE [LARGE SCALE GENOMIC DNA]</scope>
</reference>
<keyword evidence="3" id="KW-1185">Reference proteome</keyword>
<comment type="caution">
    <text evidence="2">The sequence shown here is derived from an EMBL/GenBank/DDBJ whole genome shotgun (WGS) entry which is preliminary data.</text>
</comment>
<protein>
    <submittedName>
        <fullName evidence="2">Uncharacterized protein</fullName>
    </submittedName>
</protein>
<feature type="compositionally biased region" description="Pro residues" evidence="1">
    <location>
        <begin position="1"/>
        <end position="11"/>
    </location>
</feature>